<name>A0A6C0LTE8_9ZZZZ</name>
<feature type="transmembrane region" description="Helical" evidence="1">
    <location>
        <begin position="71"/>
        <end position="89"/>
    </location>
</feature>
<proteinExistence type="predicted"/>
<keyword evidence="1" id="KW-1133">Transmembrane helix</keyword>
<keyword evidence="1" id="KW-0812">Transmembrane</keyword>
<keyword evidence="1" id="KW-0472">Membrane</keyword>
<reference evidence="2" key="1">
    <citation type="journal article" date="2020" name="Nature">
        <title>Giant virus diversity and host interactions through global metagenomics.</title>
        <authorList>
            <person name="Schulz F."/>
            <person name="Roux S."/>
            <person name="Paez-Espino D."/>
            <person name="Jungbluth S."/>
            <person name="Walsh D.A."/>
            <person name="Denef V.J."/>
            <person name="McMahon K.D."/>
            <person name="Konstantinidis K.T."/>
            <person name="Eloe-Fadrosh E.A."/>
            <person name="Kyrpides N.C."/>
            <person name="Woyke T."/>
        </authorList>
    </citation>
    <scope>NUCLEOTIDE SEQUENCE</scope>
    <source>
        <strain evidence="2">GVMAG-S-1014582-52</strain>
    </source>
</reference>
<protein>
    <submittedName>
        <fullName evidence="2">Uncharacterized protein</fullName>
    </submittedName>
</protein>
<accession>A0A6C0LTE8</accession>
<dbReference type="AlphaFoldDB" id="A0A6C0LTE8"/>
<organism evidence="2">
    <name type="scientific">viral metagenome</name>
    <dbReference type="NCBI Taxonomy" id="1070528"/>
    <lineage>
        <taxon>unclassified sequences</taxon>
        <taxon>metagenomes</taxon>
        <taxon>organismal metagenomes</taxon>
    </lineage>
</organism>
<dbReference type="EMBL" id="MN740556">
    <property type="protein sequence ID" value="QHU33031.1"/>
    <property type="molecule type" value="Genomic_DNA"/>
</dbReference>
<evidence type="ECO:0000256" key="1">
    <source>
        <dbReference type="SAM" id="Phobius"/>
    </source>
</evidence>
<feature type="transmembrane region" description="Helical" evidence="1">
    <location>
        <begin position="35"/>
        <end position="59"/>
    </location>
</feature>
<evidence type="ECO:0000313" key="2">
    <source>
        <dbReference type="EMBL" id="QHU33031.1"/>
    </source>
</evidence>
<sequence length="106" mass="12211">MGEKLISIPHDVKCFFNESNCEEGDVDGWTLLSGFIYIIAGYLIPNNYFAAILISVIIEIIKSKTKMNSKFIINPLFNITGYAIGSYLYEWKNKNLLKEKYKVFEN</sequence>